<dbReference type="Pfam" id="PF00300">
    <property type="entry name" value="His_Phos_1"/>
    <property type="match status" value="1"/>
</dbReference>
<dbReference type="CDD" id="cd07067">
    <property type="entry name" value="HP_PGM_like"/>
    <property type="match status" value="1"/>
</dbReference>
<proteinExistence type="predicted"/>
<reference evidence="1" key="2">
    <citation type="submission" date="2020-09" db="EMBL/GenBank/DDBJ databases">
        <authorList>
            <person name="Sun Q."/>
            <person name="Kim S."/>
        </authorList>
    </citation>
    <scope>NUCLEOTIDE SEQUENCE</scope>
    <source>
        <strain evidence="1">KCTC 22169</strain>
    </source>
</reference>
<organism evidence="1 2">
    <name type="scientific">Saccharospirillum salsuginis</name>
    <dbReference type="NCBI Taxonomy" id="418750"/>
    <lineage>
        <taxon>Bacteria</taxon>
        <taxon>Pseudomonadati</taxon>
        <taxon>Pseudomonadota</taxon>
        <taxon>Gammaproteobacteria</taxon>
        <taxon>Oceanospirillales</taxon>
        <taxon>Saccharospirillaceae</taxon>
        <taxon>Saccharospirillum</taxon>
    </lineage>
</organism>
<reference evidence="1" key="1">
    <citation type="journal article" date="2014" name="Int. J. Syst. Evol. Microbiol.">
        <title>Complete genome sequence of Corynebacterium casei LMG S-19264T (=DSM 44701T), isolated from a smear-ripened cheese.</title>
        <authorList>
            <consortium name="US DOE Joint Genome Institute (JGI-PGF)"/>
            <person name="Walter F."/>
            <person name="Albersmeier A."/>
            <person name="Kalinowski J."/>
            <person name="Ruckert C."/>
        </authorList>
    </citation>
    <scope>NUCLEOTIDE SEQUENCE</scope>
    <source>
        <strain evidence="1">KCTC 22169</strain>
    </source>
</reference>
<gene>
    <name evidence="1" type="ORF">GCM10007392_17690</name>
</gene>
<protein>
    <submittedName>
        <fullName evidence="1">Phosphohistidine phosphatase SixA</fullName>
    </submittedName>
</protein>
<comment type="caution">
    <text evidence="1">The sequence shown here is derived from an EMBL/GenBank/DDBJ whole genome shotgun (WGS) entry which is preliminary data.</text>
</comment>
<dbReference type="RefSeq" id="WP_189608187.1">
    <property type="nucleotide sequence ID" value="NZ_BMXR01000004.1"/>
</dbReference>
<dbReference type="InterPro" id="IPR029033">
    <property type="entry name" value="His_PPase_superfam"/>
</dbReference>
<evidence type="ECO:0000313" key="1">
    <source>
        <dbReference type="EMBL" id="GGX50941.1"/>
    </source>
</evidence>
<evidence type="ECO:0000313" key="2">
    <source>
        <dbReference type="Proteomes" id="UP000626148"/>
    </source>
</evidence>
<dbReference type="EMBL" id="BMXR01000004">
    <property type="protein sequence ID" value="GGX50941.1"/>
    <property type="molecule type" value="Genomic_DNA"/>
</dbReference>
<dbReference type="Gene3D" id="3.40.50.1240">
    <property type="entry name" value="Phosphoglycerate mutase-like"/>
    <property type="match status" value="1"/>
</dbReference>
<dbReference type="AlphaFoldDB" id="A0A918K7E4"/>
<name>A0A918K7E4_9GAMM</name>
<dbReference type="Proteomes" id="UP000626148">
    <property type="component" value="Unassembled WGS sequence"/>
</dbReference>
<dbReference type="SUPFAM" id="SSF53254">
    <property type="entry name" value="Phosphoglycerate mutase-like"/>
    <property type="match status" value="1"/>
</dbReference>
<dbReference type="InterPro" id="IPR013078">
    <property type="entry name" value="His_Pase_superF_clade-1"/>
</dbReference>
<keyword evidence="2" id="KW-1185">Reference proteome</keyword>
<sequence>MRLYLLRHGEAEPYQTDDAGRALVEAGRRAVLDKADFLEPVSRFLCSPYLRARQTAELMKPRAGIEPVLDDSLTPEQPVEAALSLLQAGEAETTLVVGHNPLLSQLLCDLVGERGTLHLHTAGLACLEAEDWFPGGATLMWLR</sequence>
<accession>A0A918K7E4</accession>
<dbReference type="SMART" id="SM00855">
    <property type="entry name" value="PGAM"/>
    <property type="match status" value="1"/>
</dbReference>